<sequence>MFGIYAAEVQFQHDSAERDRALRRRALRAERLIPERVLRPLDPPAAPRRAFRGVWPRPVAVPPGSDAGFRPRASDAAFRPHTCTV</sequence>
<reference evidence="1 2" key="1">
    <citation type="submission" date="2019-03" db="EMBL/GenBank/DDBJ databases">
        <authorList>
            <person name="Dong K."/>
        </authorList>
    </citation>
    <scope>NUCLEOTIDE SEQUENCE [LARGE SCALE GENOMIC DNA]</scope>
    <source>
        <strain evidence="2">dk512</strain>
    </source>
</reference>
<dbReference type="Proteomes" id="UP000295748">
    <property type="component" value="Chromosome"/>
</dbReference>
<protein>
    <submittedName>
        <fullName evidence="1">Uncharacterized protein</fullName>
    </submittedName>
</protein>
<name>A0ABX5SUN5_9MICO</name>
<accession>A0ABX5SUN5</accession>
<organism evidence="1 2">
    <name type="scientific">Microbacterium wangchenii</name>
    <dbReference type="NCBI Taxonomy" id="2541726"/>
    <lineage>
        <taxon>Bacteria</taxon>
        <taxon>Bacillati</taxon>
        <taxon>Actinomycetota</taxon>
        <taxon>Actinomycetes</taxon>
        <taxon>Micrococcales</taxon>
        <taxon>Microbacteriaceae</taxon>
        <taxon>Microbacterium</taxon>
    </lineage>
</organism>
<keyword evidence="2" id="KW-1185">Reference proteome</keyword>
<dbReference type="RefSeq" id="WP_135068829.1">
    <property type="nucleotide sequence ID" value="NZ_JBHUCT010000002.1"/>
</dbReference>
<evidence type="ECO:0000313" key="1">
    <source>
        <dbReference type="EMBL" id="QBR89881.1"/>
    </source>
</evidence>
<proteinExistence type="predicted"/>
<dbReference type="EMBL" id="CP038266">
    <property type="protein sequence ID" value="QBR89881.1"/>
    <property type="molecule type" value="Genomic_DNA"/>
</dbReference>
<gene>
    <name evidence="1" type="ORF">E4K62_15030</name>
</gene>
<evidence type="ECO:0000313" key="2">
    <source>
        <dbReference type="Proteomes" id="UP000295748"/>
    </source>
</evidence>